<dbReference type="Proteomes" id="UP000237916">
    <property type="component" value="Unassembled WGS sequence"/>
</dbReference>
<comment type="caution">
    <text evidence="1">The sequence shown here is derived from an EMBL/GenBank/DDBJ whole genome shotgun (WGS) entry which is preliminary data.</text>
</comment>
<organism evidence="1 2">
    <name type="scientific">Veillonella denticariosi JCM 15641</name>
    <dbReference type="NCBI Taxonomy" id="1298594"/>
    <lineage>
        <taxon>Bacteria</taxon>
        <taxon>Bacillati</taxon>
        <taxon>Bacillota</taxon>
        <taxon>Negativicutes</taxon>
        <taxon>Veillonellales</taxon>
        <taxon>Veillonellaceae</taxon>
        <taxon>Veillonella</taxon>
    </lineage>
</organism>
<dbReference type="EMBL" id="PPDB01000001">
    <property type="protein sequence ID" value="PQL21019.1"/>
    <property type="molecule type" value="Genomic_DNA"/>
</dbReference>
<evidence type="ECO:0000313" key="1">
    <source>
        <dbReference type="EMBL" id="PQL21019.1"/>
    </source>
</evidence>
<keyword evidence="2" id="KW-1185">Reference proteome</keyword>
<proteinExistence type="predicted"/>
<gene>
    <name evidence="1" type="ORF">VEHSUH05_00945</name>
</gene>
<name>A0A2S7ZCR8_9FIRM</name>
<accession>A0A2S7ZCR8</accession>
<protein>
    <submittedName>
        <fullName evidence="1">Uncharacterized protein</fullName>
    </submittedName>
</protein>
<evidence type="ECO:0000313" key="2">
    <source>
        <dbReference type="Proteomes" id="UP000237916"/>
    </source>
</evidence>
<sequence length="60" mass="7307">MKRILKENIKKKMGRKKKIKQQPIYYKRYLHNDGGYMAIKVEPIHHKKHLIEHNILTIRG</sequence>
<reference evidence="1 2" key="1">
    <citation type="submission" date="2018-01" db="EMBL/GenBank/DDBJ databases">
        <title>Draft genome sequences of clinical isolates and type strains of oral Veillonella including Veillonella infantum sp., nov.</title>
        <authorList>
            <person name="Mashima I."/>
            <person name="Liao Y.-C."/>
            <person name="Sabharwal A."/>
            <person name="Haase E.M."/>
            <person name="Nakazawa F."/>
            <person name="Scannapieco F.A."/>
        </authorList>
    </citation>
    <scope>NUCLEOTIDE SEQUENCE [LARGE SCALE GENOMIC DNA]</scope>
    <source>
        <strain evidence="1 2">JCM 15641</strain>
    </source>
</reference>
<dbReference type="AlphaFoldDB" id="A0A2S7ZCR8"/>